<feature type="region of interest" description="Disordered" evidence="2">
    <location>
        <begin position="1"/>
        <end position="32"/>
    </location>
</feature>
<gene>
    <name evidence="4" type="ORF">CTheo_4085</name>
</gene>
<evidence type="ECO:0000256" key="2">
    <source>
        <dbReference type="SAM" id="MobiDB-lite"/>
    </source>
</evidence>
<name>A0A5N5QLF1_9AGAM</name>
<dbReference type="InterPro" id="IPR005612">
    <property type="entry name" value="CCAAT-binding_factor"/>
</dbReference>
<feature type="domain" description="CCAAT-binding factor" evidence="3">
    <location>
        <begin position="578"/>
        <end position="739"/>
    </location>
</feature>
<dbReference type="Pfam" id="PF03914">
    <property type="entry name" value="CBF"/>
    <property type="match status" value="1"/>
</dbReference>
<evidence type="ECO:0000256" key="1">
    <source>
        <dbReference type="ARBA" id="ARBA00007797"/>
    </source>
</evidence>
<organism evidence="4 5">
    <name type="scientific">Ceratobasidium theobromae</name>
    <dbReference type="NCBI Taxonomy" id="1582974"/>
    <lineage>
        <taxon>Eukaryota</taxon>
        <taxon>Fungi</taxon>
        <taxon>Dikarya</taxon>
        <taxon>Basidiomycota</taxon>
        <taxon>Agaricomycotina</taxon>
        <taxon>Agaricomycetes</taxon>
        <taxon>Cantharellales</taxon>
        <taxon>Ceratobasidiaceae</taxon>
        <taxon>Ceratobasidium</taxon>
    </lineage>
</organism>
<protein>
    <submittedName>
        <fullName evidence="4">Ribosome biogenesis protein MAK21</fullName>
    </submittedName>
</protein>
<comment type="caution">
    <text evidence="4">The sequence shown here is derived from an EMBL/GenBank/DDBJ whole genome shotgun (WGS) entry which is preliminary data.</text>
</comment>
<dbReference type="InterPro" id="IPR040155">
    <property type="entry name" value="CEBPZ/Mak21-like"/>
</dbReference>
<feature type="compositionally biased region" description="Basic and acidic residues" evidence="2">
    <location>
        <begin position="492"/>
        <end position="503"/>
    </location>
</feature>
<evidence type="ECO:0000313" key="5">
    <source>
        <dbReference type="Proteomes" id="UP000383932"/>
    </source>
</evidence>
<sequence>MAPTKPTKSKKFSNSAKNNSGSQFKNAVRALGGDEDDVELLRGIESDEDEAVNAKVGGKGQASINKLPTRELAQFVKSLNLPSANALGGDVTSSKGKGKAKGISEGKTKHKADEASQPVAKSKGKKSQARERDAEQPEKQEKQMEKKGKGGVKSKGPDTRATKPLPAGPPAPKASQPKDTANPSGKKAKLASNIRSHTMRLVTCFTGGTLPESKLSALTARAASLHAADTATFSESQLGLSTSDAHFLESVMQGGTRSDRLSALALVVQGAPVHSTRSLEGLRAMASKKGGRGESLKALRAVVDWWVGGGCPDRKLRYFRDQPVTSKDITDAHLIVWHFEDWLKKYFFTILQLLEPLSLDPLPYIRAQTMSLIFTLLKEKPEQEQNLLRLLVNKLGDSDKSVASKASFHILQLLVPHPSMKGVIVREMTSLVLKKQAEHTHARYYGVITLNQFTLAPGDKDIAVSLIGLYFQIFEDILGKGDEGPNEDAKEEDQSFIRPSARDKARKKEKLKRKGVKGKEPSGDAVFAETEDSNAKLIAALIAGIHRALPFAKTDTSIFDKHMNTLFRITHSAPFNISIQALVLIEKVSSANQSISDRFYRTLYDSLLDPRLLTSSKQAMYLNLLFKAMKADTSYRRVTAFVKRTLQSLTVHQPPFICGALYLLGELFSTTPGLRDLLNDNEVKRNQITVLEDKDDPPRGDGSYDPKKRDPQWANAHRSCLWELLPFLHHYHPSVSLHARQLLTGAQITANADLGLNTLTHFLDRFVYRNPKKPKPRPVSVMHPAAHDPDGTRVRLMKDTIDSATTVNDESFWKKNAKDVPADQLFFHKFFLKKMEKQQARASKAEKRKKNAKADEDSDVSDEGEPTGRSGGDGSESGSESELDDDAVWKAMQSSMPELQHAGDESDSVPSGLDEMSDGEGSDNDANESGSDEESHSGDIEVDDEVESAEGGSIPDDLSDSDGPLEFEEDPDDLLELSGGAVSSSDEEILRGKRKRLSQVGDKKAKRKKLRKLPTFASAEDYAKMIDEAPEEDI</sequence>
<feature type="region of interest" description="Disordered" evidence="2">
    <location>
        <begin position="482"/>
        <end position="524"/>
    </location>
</feature>
<dbReference type="EMBL" id="SSOP01000063">
    <property type="protein sequence ID" value="KAB5592494.1"/>
    <property type="molecule type" value="Genomic_DNA"/>
</dbReference>
<keyword evidence="5" id="KW-1185">Reference proteome</keyword>
<feature type="compositionally biased region" description="Basic and acidic residues" evidence="2">
    <location>
        <begin position="128"/>
        <end position="148"/>
    </location>
</feature>
<dbReference type="AlphaFoldDB" id="A0A5N5QLF1"/>
<feature type="region of interest" description="Disordered" evidence="2">
    <location>
        <begin position="690"/>
        <end position="711"/>
    </location>
</feature>
<feature type="region of interest" description="Disordered" evidence="2">
    <location>
        <begin position="841"/>
        <end position="1004"/>
    </location>
</feature>
<proteinExistence type="inferred from homology"/>
<dbReference type="PANTHER" id="PTHR12048:SF0">
    <property type="entry name" value="CCAAT_ENHANCER-BINDING PROTEIN ZETA"/>
    <property type="match status" value="1"/>
</dbReference>
<feature type="compositionally biased region" description="Acidic residues" evidence="2">
    <location>
        <begin position="915"/>
        <end position="932"/>
    </location>
</feature>
<dbReference type="SUPFAM" id="SSF48371">
    <property type="entry name" value="ARM repeat"/>
    <property type="match status" value="1"/>
</dbReference>
<dbReference type="GO" id="GO:0005634">
    <property type="term" value="C:nucleus"/>
    <property type="evidence" value="ECO:0007669"/>
    <property type="project" value="TreeGrafter"/>
</dbReference>
<dbReference type="OrthoDB" id="28947at2759"/>
<feature type="region of interest" description="Disordered" evidence="2">
    <location>
        <begin position="44"/>
        <end position="66"/>
    </location>
</feature>
<feature type="compositionally biased region" description="Acidic residues" evidence="2">
    <location>
        <begin position="856"/>
        <end position="865"/>
    </location>
</feature>
<feature type="compositionally biased region" description="Basic and acidic residues" evidence="2">
    <location>
        <begin position="102"/>
        <end position="114"/>
    </location>
</feature>
<reference evidence="4 5" key="1">
    <citation type="journal article" date="2019" name="Fungal Biol. Biotechnol.">
        <title>Draft genome sequence of fastidious pathogen Ceratobasidium theobromae, which causes vascular-streak dieback in Theobroma cacao.</title>
        <authorList>
            <person name="Ali S.S."/>
            <person name="Asman A."/>
            <person name="Shao J."/>
            <person name="Firmansyah A.P."/>
            <person name="Susilo A.W."/>
            <person name="Rosmana A."/>
            <person name="McMahon P."/>
            <person name="Junaid M."/>
            <person name="Guest D."/>
            <person name="Kheng T.Y."/>
            <person name="Meinhardt L.W."/>
            <person name="Bailey B.A."/>
        </authorList>
    </citation>
    <scope>NUCLEOTIDE SEQUENCE [LARGE SCALE GENOMIC DNA]</scope>
    <source>
        <strain evidence="4 5">CT2</strain>
    </source>
</reference>
<dbReference type="Proteomes" id="UP000383932">
    <property type="component" value="Unassembled WGS sequence"/>
</dbReference>
<feature type="compositionally biased region" description="Basic residues" evidence="2">
    <location>
        <begin position="504"/>
        <end position="516"/>
    </location>
</feature>
<accession>A0A5N5QLF1</accession>
<dbReference type="PANTHER" id="PTHR12048">
    <property type="entry name" value="CCAAT-BINDING FACTOR-RELATED"/>
    <property type="match status" value="1"/>
</dbReference>
<comment type="similarity">
    <text evidence="1">Belongs to the CBF/MAK21 family.</text>
</comment>
<feature type="compositionally biased region" description="Acidic residues" evidence="2">
    <location>
        <begin position="957"/>
        <end position="975"/>
    </location>
</feature>
<dbReference type="InterPro" id="IPR016024">
    <property type="entry name" value="ARM-type_fold"/>
</dbReference>
<feature type="compositionally biased region" description="Basic and acidic residues" evidence="2">
    <location>
        <begin position="696"/>
        <end position="711"/>
    </location>
</feature>
<feature type="region of interest" description="Disordered" evidence="2">
    <location>
        <begin position="79"/>
        <end position="193"/>
    </location>
</feature>
<evidence type="ECO:0000313" key="4">
    <source>
        <dbReference type="EMBL" id="KAB5592494.1"/>
    </source>
</evidence>
<evidence type="ECO:0000259" key="3">
    <source>
        <dbReference type="Pfam" id="PF03914"/>
    </source>
</evidence>